<name>A0A4U3M8Q3_9ACTN</name>
<reference evidence="1 2" key="1">
    <citation type="submission" date="2019-04" db="EMBL/GenBank/DDBJ databases">
        <title>Herbidospora sp. NEAU-GS14.nov., a novel actinomycete isolated from soil.</title>
        <authorList>
            <person name="Han L."/>
        </authorList>
    </citation>
    <scope>NUCLEOTIDE SEQUENCE [LARGE SCALE GENOMIC DNA]</scope>
    <source>
        <strain evidence="1 2">NEAU-GS14</strain>
    </source>
</reference>
<dbReference type="EMBL" id="SZQA01000028">
    <property type="protein sequence ID" value="TKK85355.1"/>
    <property type="molecule type" value="Genomic_DNA"/>
</dbReference>
<dbReference type="PANTHER" id="PTHR37507:SF2">
    <property type="entry name" value="SPORULATION PROTEIN YDCC"/>
    <property type="match status" value="1"/>
</dbReference>
<accession>A0A4U3M8Q3</accession>
<dbReference type="SUPFAM" id="SSF89392">
    <property type="entry name" value="Prokaryotic lipoproteins and lipoprotein localization factors"/>
    <property type="match status" value="1"/>
</dbReference>
<dbReference type="Proteomes" id="UP000308705">
    <property type="component" value="Unassembled WGS sequence"/>
</dbReference>
<proteinExistence type="predicted"/>
<evidence type="ECO:0000313" key="1">
    <source>
        <dbReference type="EMBL" id="TKK85355.1"/>
    </source>
</evidence>
<comment type="caution">
    <text evidence="1">The sequence shown here is derived from an EMBL/GenBank/DDBJ whole genome shotgun (WGS) entry which is preliminary data.</text>
</comment>
<protein>
    <submittedName>
        <fullName evidence="1">DUF2092 domain-containing protein</fullName>
    </submittedName>
</protein>
<organism evidence="1 2">
    <name type="scientific">Herbidospora galbida</name>
    <dbReference type="NCBI Taxonomy" id="2575442"/>
    <lineage>
        <taxon>Bacteria</taxon>
        <taxon>Bacillati</taxon>
        <taxon>Actinomycetota</taxon>
        <taxon>Actinomycetes</taxon>
        <taxon>Streptosporangiales</taxon>
        <taxon>Streptosporangiaceae</taxon>
        <taxon>Herbidospora</taxon>
    </lineage>
</organism>
<dbReference type="AlphaFoldDB" id="A0A4U3M8Q3"/>
<evidence type="ECO:0000313" key="2">
    <source>
        <dbReference type="Proteomes" id="UP000308705"/>
    </source>
</evidence>
<gene>
    <name evidence="1" type="ORF">FDA94_25935</name>
</gene>
<dbReference type="PANTHER" id="PTHR37507">
    <property type="entry name" value="SPORULATION PROTEIN YDCC"/>
    <property type="match status" value="1"/>
</dbReference>
<keyword evidence="2" id="KW-1185">Reference proteome</keyword>
<dbReference type="InterPro" id="IPR029046">
    <property type="entry name" value="LolA/LolB/LppX"/>
</dbReference>
<dbReference type="OrthoDB" id="4822274at2"/>
<dbReference type="InterPro" id="IPR052944">
    <property type="entry name" value="Sporulation_related"/>
</dbReference>
<dbReference type="Gene3D" id="2.50.20.10">
    <property type="entry name" value="Lipoprotein localisation LolA/LolB/LppX"/>
    <property type="match status" value="1"/>
</dbReference>
<sequence length="350" mass="35915">MHEMSTRARAVRWGVPAAAVLVVAGAIGAGPVIAAVQGDPQLPDLTAEQLLTEVTAKWSGPGDLPPMSGTIVETASLGIPGLPAAPVGTSPLALLSGSHELKVWYGSADRFRIAIPGAMSEQNVIYNNGQTWWWDSAANTATKIKLPTDAPAPGPLPTAVTPPDAARQALAMAETDTAISVGNDATVAGRAAYELVLAPKAAESLVRDVRLAIDGETLVPLRVQIFAKGAAEPAFEVGFDSITFAEPAAENFTFTPPPGAKVTEGDLPAFTRQQPQMPAGDVAVTGNGWTSVVTLPFDAAALKDSPILAAAKPVEGGRVITTKLVSALLTDDGRLLAGAVTPETLEKAAG</sequence>